<dbReference type="EMBL" id="KI669251">
    <property type="protein sequence ID" value="ETN68529.1"/>
    <property type="molecule type" value="Genomic_DNA"/>
</dbReference>
<dbReference type="AlphaFoldDB" id="W2SFX7"/>
<evidence type="ECO:0000313" key="2">
    <source>
        <dbReference type="Proteomes" id="UP000053676"/>
    </source>
</evidence>
<reference evidence="2" key="1">
    <citation type="journal article" date="2014" name="Nat. Genet.">
        <title>Genome of the human hookworm Necator americanus.</title>
        <authorList>
            <person name="Tang Y.T."/>
            <person name="Gao X."/>
            <person name="Rosa B.A."/>
            <person name="Abubucker S."/>
            <person name="Hallsworth-Pepin K."/>
            <person name="Martin J."/>
            <person name="Tyagi R."/>
            <person name="Heizer E."/>
            <person name="Zhang X."/>
            <person name="Bhonagiri-Palsikar V."/>
            <person name="Minx P."/>
            <person name="Warren W.C."/>
            <person name="Wang Q."/>
            <person name="Zhan B."/>
            <person name="Hotez P.J."/>
            <person name="Sternberg P.W."/>
            <person name="Dougall A."/>
            <person name="Gaze S.T."/>
            <person name="Mulvenna J."/>
            <person name="Sotillo J."/>
            <person name="Ranganathan S."/>
            <person name="Rabelo E.M."/>
            <person name="Wilson R.K."/>
            <person name="Felgner P.L."/>
            <person name="Bethony J."/>
            <person name="Hawdon J.M."/>
            <person name="Gasser R.B."/>
            <person name="Loukas A."/>
            <person name="Mitreva M."/>
        </authorList>
    </citation>
    <scope>NUCLEOTIDE SEQUENCE [LARGE SCALE GENOMIC DNA]</scope>
</reference>
<dbReference type="KEGG" id="nai:NECAME_15782"/>
<dbReference type="OrthoDB" id="5984008at2759"/>
<name>W2SFX7_NECAM</name>
<proteinExistence type="predicted"/>
<organism evidence="1 2">
    <name type="scientific">Necator americanus</name>
    <name type="common">Human hookworm</name>
    <dbReference type="NCBI Taxonomy" id="51031"/>
    <lineage>
        <taxon>Eukaryota</taxon>
        <taxon>Metazoa</taxon>
        <taxon>Ecdysozoa</taxon>
        <taxon>Nematoda</taxon>
        <taxon>Chromadorea</taxon>
        <taxon>Rhabditida</taxon>
        <taxon>Rhabditina</taxon>
        <taxon>Rhabditomorpha</taxon>
        <taxon>Strongyloidea</taxon>
        <taxon>Ancylostomatidae</taxon>
        <taxon>Bunostominae</taxon>
        <taxon>Necator</taxon>
    </lineage>
</organism>
<evidence type="ECO:0000313" key="1">
    <source>
        <dbReference type="EMBL" id="ETN68529.1"/>
    </source>
</evidence>
<protein>
    <submittedName>
        <fullName evidence="1">Uncharacterized protein</fullName>
    </submittedName>
</protein>
<dbReference type="Gene3D" id="3.40.50.2300">
    <property type="match status" value="1"/>
</dbReference>
<dbReference type="STRING" id="51031.W2SFX7"/>
<keyword evidence="2" id="KW-1185">Reference proteome</keyword>
<sequence length="171" mass="20143">MEECRYQASKDCTEFSRVLLDLNPEHTYNFLLAALQMGLIDVKHWFLLTNMELSSMNMELFRFNHARFVSPYPVDPTFLTENHHIFNFTQFQQHIRQKWNAKTSSSKNFKLLGEKEMSTFPKCFTISAPLQQFYTFPDVERSAGKELAVLLWGPQKPEAFWAFDKSHSLFT</sequence>
<gene>
    <name evidence="1" type="ORF">NECAME_15782</name>
</gene>
<accession>W2SFX7</accession>
<dbReference type="Proteomes" id="UP000053676">
    <property type="component" value="Unassembled WGS sequence"/>
</dbReference>